<dbReference type="EMBL" id="QFRJ01000004">
    <property type="protein sequence ID" value="PWH85954.1"/>
    <property type="molecule type" value="Genomic_DNA"/>
</dbReference>
<gene>
    <name evidence="1" type="ORF">DIT68_07650</name>
    <name evidence="2" type="ORF">DIT68_07785</name>
</gene>
<accession>A0A2U2XDT7</accession>
<dbReference type="Proteomes" id="UP000245370">
    <property type="component" value="Unassembled WGS sequence"/>
</dbReference>
<evidence type="ECO:0000313" key="2">
    <source>
        <dbReference type="EMBL" id="PWH85978.1"/>
    </source>
</evidence>
<sequence>MFSDWNVEVLVRIKKSRKGMNKLSLFTLVIGMFISLGGEAQNLNEIGIGLTTDSDHRLFLNYKLALKEKRSINFRLSQGWDIRESLWDRRFYQSTSTSEIYFEESNLTQRDLQTRLTIGPEFQIGASNFSWAVEGILGYLAQSEKVRGNTYEAFYNNASPHNMSYLHPPVKSEITIDNKREYLVTGVQGRISLKAMATERLGIKLFGEIGMDYIIELTDIQKYPKEAEPVPEPNENVVHFEMPRDYLIPQFRIGATIYFAH</sequence>
<dbReference type="EMBL" id="QFRJ01000004">
    <property type="protein sequence ID" value="PWH85978.1"/>
    <property type="molecule type" value="Genomic_DNA"/>
</dbReference>
<reference evidence="1 3" key="1">
    <citation type="submission" date="2018-05" db="EMBL/GenBank/DDBJ databases">
        <title>Brumimicrobium oceani sp. nov., isolated from coastal sediment.</title>
        <authorList>
            <person name="Kou Y."/>
        </authorList>
    </citation>
    <scope>NUCLEOTIDE SEQUENCE [LARGE SCALE GENOMIC DNA]</scope>
    <source>
        <strain evidence="1 3">C305</strain>
    </source>
</reference>
<reference evidence="1 3" key="2">
    <citation type="submission" date="2018-05" db="EMBL/GenBank/DDBJ databases">
        <authorList>
            <person name="Lanie J.A."/>
            <person name="Ng W.-L."/>
            <person name="Kazmierczak K.M."/>
            <person name="Andrzejewski T.M."/>
            <person name="Davidsen T.M."/>
            <person name="Wayne K.J."/>
            <person name="Tettelin H."/>
            <person name="Glass J.I."/>
            <person name="Rusch D."/>
            <person name="Podicherti R."/>
            <person name="Tsui H.-C.T."/>
            <person name="Winkler M.E."/>
        </authorList>
    </citation>
    <scope>NUCLEOTIDE SEQUENCE [LARGE SCALE GENOMIC DNA]</scope>
    <source>
        <strain evidence="1 3">C305</strain>
    </source>
</reference>
<comment type="caution">
    <text evidence="1">The sequence shown here is derived from an EMBL/GenBank/DDBJ whole genome shotgun (WGS) entry which is preliminary data.</text>
</comment>
<protein>
    <submittedName>
        <fullName evidence="1">Uncharacterized protein</fullName>
    </submittedName>
</protein>
<evidence type="ECO:0000313" key="1">
    <source>
        <dbReference type="EMBL" id="PWH85954.1"/>
    </source>
</evidence>
<name>A0A2U2XDT7_9FLAO</name>
<organism evidence="1 3">
    <name type="scientific">Brumimicrobium oceani</name>
    <dbReference type="NCBI Taxonomy" id="2100725"/>
    <lineage>
        <taxon>Bacteria</taxon>
        <taxon>Pseudomonadati</taxon>
        <taxon>Bacteroidota</taxon>
        <taxon>Flavobacteriia</taxon>
        <taxon>Flavobacteriales</taxon>
        <taxon>Crocinitomicaceae</taxon>
        <taxon>Brumimicrobium</taxon>
    </lineage>
</organism>
<keyword evidence="3" id="KW-1185">Reference proteome</keyword>
<evidence type="ECO:0000313" key="3">
    <source>
        <dbReference type="Proteomes" id="UP000245370"/>
    </source>
</evidence>
<dbReference type="AlphaFoldDB" id="A0A2U2XDT7"/>
<proteinExistence type="predicted"/>